<evidence type="ECO:0000313" key="1">
    <source>
        <dbReference type="EMBL" id="MPC51561.1"/>
    </source>
</evidence>
<gene>
    <name evidence="1" type="ORF">E2C01_045411</name>
</gene>
<dbReference type="AlphaFoldDB" id="A0A5B7FVP8"/>
<dbReference type="EMBL" id="VSRR010010262">
    <property type="protein sequence ID" value="MPC51561.1"/>
    <property type="molecule type" value="Genomic_DNA"/>
</dbReference>
<organism evidence="1 2">
    <name type="scientific">Portunus trituberculatus</name>
    <name type="common">Swimming crab</name>
    <name type="synonym">Neptunus trituberculatus</name>
    <dbReference type="NCBI Taxonomy" id="210409"/>
    <lineage>
        <taxon>Eukaryota</taxon>
        <taxon>Metazoa</taxon>
        <taxon>Ecdysozoa</taxon>
        <taxon>Arthropoda</taxon>
        <taxon>Crustacea</taxon>
        <taxon>Multicrustacea</taxon>
        <taxon>Malacostraca</taxon>
        <taxon>Eumalacostraca</taxon>
        <taxon>Eucarida</taxon>
        <taxon>Decapoda</taxon>
        <taxon>Pleocyemata</taxon>
        <taxon>Brachyura</taxon>
        <taxon>Eubrachyura</taxon>
        <taxon>Portunoidea</taxon>
        <taxon>Portunidae</taxon>
        <taxon>Portuninae</taxon>
        <taxon>Portunus</taxon>
    </lineage>
</organism>
<keyword evidence="2" id="KW-1185">Reference proteome</keyword>
<comment type="caution">
    <text evidence="1">The sequence shown here is derived from an EMBL/GenBank/DDBJ whole genome shotgun (WGS) entry which is preliminary data.</text>
</comment>
<protein>
    <submittedName>
        <fullName evidence="1">Uncharacterized protein</fullName>
    </submittedName>
</protein>
<name>A0A5B7FVP8_PORTR</name>
<evidence type="ECO:0000313" key="2">
    <source>
        <dbReference type="Proteomes" id="UP000324222"/>
    </source>
</evidence>
<reference evidence="1 2" key="1">
    <citation type="submission" date="2019-05" db="EMBL/GenBank/DDBJ databases">
        <title>Another draft genome of Portunus trituberculatus and its Hox gene families provides insights of decapod evolution.</title>
        <authorList>
            <person name="Jeong J.-H."/>
            <person name="Song I."/>
            <person name="Kim S."/>
            <person name="Choi T."/>
            <person name="Kim D."/>
            <person name="Ryu S."/>
            <person name="Kim W."/>
        </authorList>
    </citation>
    <scope>NUCLEOTIDE SEQUENCE [LARGE SCALE GENOMIC DNA]</scope>
    <source>
        <tissue evidence="1">Muscle</tissue>
    </source>
</reference>
<sequence length="101" mass="11254">MAPIEAPLSNKTRHGLPSTVAPTRFPFSISTQQFTEKLFVITKSLVIFKILLCRGSGSDQQLGVEALRRPPIISIDCSCEKFVKENRDNVGCLFNFHAMDV</sequence>
<accession>A0A5B7FVP8</accession>
<dbReference type="Proteomes" id="UP000324222">
    <property type="component" value="Unassembled WGS sequence"/>
</dbReference>
<proteinExistence type="predicted"/>